<dbReference type="InterPro" id="IPR000383">
    <property type="entry name" value="Xaa-Pro-like_dom"/>
</dbReference>
<reference evidence="4 5" key="1">
    <citation type="submission" date="2015-06" db="EMBL/GenBank/DDBJ databases">
        <title>Improved classification and identification of acetic acid bacteria using matrix-assisted laser desorption/ionization time-of-flight mass spectrometry; Gluconobacter nephelii and Gluconobacter uchimurae are later heterotypic synonyms of Gluconobacter japonicus and Gluconobacter oxydans, respectively.</title>
        <authorList>
            <person name="Li L."/>
            <person name="Cleenwerck I."/>
            <person name="De Vuyst L."/>
            <person name="Vandamme P."/>
        </authorList>
    </citation>
    <scope>NUCLEOTIDE SEQUENCE [LARGE SCALE GENOMIC DNA]</scope>
    <source>
        <strain evidence="4 5">LMG 1545</strain>
    </source>
</reference>
<dbReference type="PANTHER" id="PTHR43056">
    <property type="entry name" value="PEPTIDASE S9 PROLYL OLIGOPEPTIDASE"/>
    <property type="match status" value="1"/>
</dbReference>
<dbReference type="SMART" id="SM00939">
    <property type="entry name" value="PepX_C"/>
    <property type="match status" value="1"/>
</dbReference>
<evidence type="ECO:0000313" key="5">
    <source>
        <dbReference type="Proteomes" id="UP000075462"/>
    </source>
</evidence>
<dbReference type="PANTHER" id="PTHR43056:SF10">
    <property type="entry name" value="COCE_NOND FAMILY, PUTATIVE (AFU_ORTHOLOGUE AFUA_7G00600)-RELATED"/>
    <property type="match status" value="1"/>
</dbReference>
<dbReference type="Pfam" id="PF02129">
    <property type="entry name" value="Peptidase_S15"/>
    <property type="match status" value="1"/>
</dbReference>
<gene>
    <name evidence="4" type="ORF">AD954_05630</name>
</gene>
<feature type="region of interest" description="Disordered" evidence="2">
    <location>
        <begin position="346"/>
        <end position="380"/>
    </location>
</feature>
<evidence type="ECO:0000256" key="1">
    <source>
        <dbReference type="ARBA" id="ARBA00022801"/>
    </source>
</evidence>
<proteinExistence type="predicted"/>
<dbReference type="NCBIfam" id="TIGR00976">
    <property type="entry name" value="CocE_NonD"/>
    <property type="match status" value="1"/>
</dbReference>
<feature type="compositionally biased region" description="Polar residues" evidence="2">
    <location>
        <begin position="349"/>
        <end position="371"/>
    </location>
</feature>
<dbReference type="InterPro" id="IPR029058">
    <property type="entry name" value="AB_hydrolase_fold"/>
</dbReference>
<evidence type="ECO:0000256" key="2">
    <source>
        <dbReference type="SAM" id="MobiDB-lite"/>
    </source>
</evidence>
<accession>A0A149VC55</accession>
<comment type="caution">
    <text evidence="4">The sequence shown here is derived from an EMBL/GenBank/DDBJ whole genome shotgun (WGS) entry which is preliminary data.</text>
</comment>
<name>A0A149VC55_9PROT</name>
<dbReference type="Gene3D" id="3.40.50.1820">
    <property type="entry name" value="alpha/beta hydrolase"/>
    <property type="match status" value="1"/>
</dbReference>
<dbReference type="SUPFAM" id="SSF53474">
    <property type="entry name" value="alpha/beta-Hydrolases"/>
    <property type="match status" value="1"/>
</dbReference>
<dbReference type="EMBL" id="LIAA01000027">
    <property type="protein sequence ID" value="KXV77810.1"/>
    <property type="molecule type" value="Genomic_DNA"/>
</dbReference>
<evidence type="ECO:0000259" key="3">
    <source>
        <dbReference type="SMART" id="SM00939"/>
    </source>
</evidence>
<protein>
    <submittedName>
        <fullName evidence="4">Peptidase S15</fullName>
    </submittedName>
</protein>
<dbReference type="OrthoDB" id="9806163at2"/>
<dbReference type="InterPro" id="IPR005674">
    <property type="entry name" value="CocE/Ser_esterase"/>
</dbReference>
<dbReference type="Gene3D" id="2.60.120.260">
    <property type="entry name" value="Galactose-binding domain-like"/>
    <property type="match status" value="1"/>
</dbReference>
<evidence type="ECO:0000313" key="4">
    <source>
        <dbReference type="EMBL" id="KXV77810.1"/>
    </source>
</evidence>
<sequence>MTYSVEEHLWIPMEDGCRLGARLWKPDSADTSPVPVILEYIPYRKRDGTRERDEPMHSYFAQNGYAAVRVDMRGSGESEGHLADEYLQQEQDDALEVMRWLAAQPWCNGRIGMMGKSWGGFNSLQVAMRRPPELKAIITVYSTDNRYAGDIHYMGGCLLNDNLWWGSIMMMFQSRPPDPAIVGSAWREIWMERLKSLPFFQAQWLEHQTYDAYWKHGSVCEDYESIACPVLAVGGWADSYTNTVPSLLEHLSVPVRGIIGPWGHVYPHDGVPGPAIGFLQEALRWWDKWLKDEETGVMDDPALRLWLEDPMPPSTTREQSAGHWIGVPNWPDKDMEVQSLFFGKEGRLSTGTPQSEQNTDVWTVRSPQSHGRTGGEWMGVGCPGEMPADQRLDDGEALVFETAPLESDVSVVGRPEVRLRLSTDVAEAQIVARLSEVLPDGQVTRVSYQVLNLTHRNGHENPECLVPGEVYDVTVPLKVCGHRFAAGNRIRIAIGTAFWPLIWPAPYAATLSVHSGSTLILPVLDATRCSSQPVHFKAPEQGDQAPLSQISIGTLRRYSMQDWVGGSMDYVTDAVGGVFGSGVFRYDETDTTVEHNLKRHLSVHDDDPLSARYELTQFYHLARPGQDITLDLKSEMTCDKENFFLKAHLLVEEEGRIVFEQDYDRVIKRNFL</sequence>
<dbReference type="InterPro" id="IPR008979">
    <property type="entry name" value="Galactose-bd-like_sf"/>
</dbReference>
<organism evidence="4 5">
    <name type="scientific">Acetobacter cerevisiae</name>
    <dbReference type="NCBI Taxonomy" id="178900"/>
    <lineage>
        <taxon>Bacteria</taxon>
        <taxon>Pseudomonadati</taxon>
        <taxon>Pseudomonadota</taxon>
        <taxon>Alphaproteobacteria</taxon>
        <taxon>Acetobacterales</taxon>
        <taxon>Acetobacteraceae</taxon>
        <taxon>Acetobacter</taxon>
    </lineage>
</organism>
<keyword evidence="1" id="KW-0378">Hydrolase</keyword>
<dbReference type="AlphaFoldDB" id="A0A149VC55"/>
<dbReference type="InterPro" id="IPR050585">
    <property type="entry name" value="Xaa-Pro_dipeptidyl-ppase/CocE"/>
</dbReference>
<dbReference type="Proteomes" id="UP000075462">
    <property type="component" value="Unassembled WGS sequence"/>
</dbReference>
<dbReference type="PATRIC" id="fig|178900.7.peg.910"/>
<dbReference type="RefSeq" id="WP_062272261.1">
    <property type="nucleotide sequence ID" value="NZ_LIAA01000027.1"/>
</dbReference>
<dbReference type="InterPro" id="IPR013736">
    <property type="entry name" value="Xaa-Pro_dipept_C"/>
</dbReference>
<dbReference type="Pfam" id="PF08530">
    <property type="entry name" value="PepX_C"/>
    <property type="match status" value="1"/>
</dbReference>
<dbReference type="SUPFAM" id="SSF49785">
    <property type="entry name" value="Galactose-binding domain-like"/>
    <property type="match status" value="1"/>
</dbReference>
<dbReference type="Gene3D" id="1.10.3020.10">
    <property type="entry name" value="alpha-amino acid ester hydrolase ( Helical cap domain)"/>
    <property type="match status" value="1"/>
</dbReference>
<dbReference type="GO" id="GO:0008239">
    <property type="term" value="F:dipeptidyl-peptidase activity"/>
    <property type="evidence" value="ECO:0007669"/>
    <property type="project" value="InterPro"/>
</dbReference>
<feature type="domain" description="Xaa-Pro dipeptidyl-peptidase C-terminal" evidence="3">
    <location>
        <begin position="283"/>
        <end position="530"/>
    </location>
</feature>